<comment type="caution">
    <text evidence="1">The sequence shown here is derived from an EMBL/GenBank/DDBJ whole genome shotgun (WGS) entry which is preliminary data.</text>
</comment>
<reference evidence="1" key="1">
    <citation type="journal article" date="2023" name="Mol. Biol. Evol.">
        <title>Third-Generation Sequencing Reveals the Adaptive Role of the Epigenome in Three Deep-Sea Polychaetes.</title>
        <authorList>
            <person name="Perez M."/>
            <person name="Aroh O."/>
            <person name="Sun Y."/>
            <person name="Lan Y."/>
            <person name="Juniper S.K."/>
            <person name="Young C.R."/>
            <person name="Angers B."/>
            <person name="Qian P.Y."/>
        </authorList>
    </citation>
    <scope>NUCLEOTIDE SEQUENCE</scope>
    <source>
        <strain evidence="1">P08H-3</strain>
    </source>
</reference>
<organism evidence="1 2">
    <name type="scientific">Paralvinella palmiformis</name>
    <dbReference type="NCBI Taxonomy" id="53620"/>
    <lineage>
        <taxon>Eukaryota</taxon>
        <taxon>Metazoa</taxon>
        <taxon>Spiralia</taxon>
        <taxon>Lophotrochozoa</taxon>
        <taxon>Annelida</taxon>
        <taxon>Polychaeta</taxon>
        <taxon>Sedentaria</taxon>
        <taxon>Canalipalpata</taxon>
        <taxon>Terebellida</taxon>
        <taxon>Terebelliformia</taxon>
        <taxon>Alvinellidae</taxon>
        <taxon>Paralvinella</taxon>
    </lineage>
</organism>
<protein>
    <submittedName>
        <fullName evidence="1">Uncharacterized protein</fullName>
    </submittedName>
</protein>
<keyword evidence="2" id="KW-1185">Reference proteome</keyword>
<evidence type="ECO:0000313" key="2">
    <source>
        <dbReference type="Proteomes" id="UP001208570"/>
    </source>
</evidence>
<feature type="non-terminal residue" evidence="1">
    <location>
        <position position="1"/>
    </location>
</feature>
<gene>
    <name evidence="1" type="ORF">LSH36_202g07014</name>
</gene>
<name>A0AAD9JQU6_9ANNE</name>
<sequence>RSFYIRISHDHEEEFDRSIIQKIQDYNIFRNVRDLADQLRPIASAIDLCQSDNKKIADARDVWLSLLDNPVPAAHKATVKKRFNQTITTEHLVAYALHPSYTGAKLPPDQLIFVTEWISCNGVERLTIFISYQANESPFPISFSTDQAPSLPPL</sequence>
<dbReference type="EMBL" id="JAODUP010000202">
    <property type="protein sequence ID" value="KAK2156920.1"/>
    <property type="molecule type" value="Genomic_DNA"/>
</dbReference>
<accession>A0AAD9JQU6</accession>
<dbReference type="Proteomes" id="UP001208570">
    <property type="component" value="Unassembled WGS sequence"/>
</dbReference>
<evidence type="ECO:0000313" key="1">
    <source>
        <dbReference type="EMBL" id="KAK2156920.1"/>
    </source>
</evidence>
<dbReference type="AlphaFoldDB" id="A0AAD9JQU6"/>
<proteinExistence type="predicted"/>